<feature type="binding site" evidence="11">
    <location>
        <position position="170"/>
    </location>
    <ligand>
        <name>FMN</name>
        <dbReference type="ChEBI" id="CHEBI:58210"/>
    </ligand>
</feature>
<dbReference type="EC" id="1.3.5.2" evidence="11"/>
<feature type="binding site" evidence="11">
    <location>
        <position position="85"/>
    </location>
    <ligand>
        <name>FMN</name>
        <dbReference type="ChEBI" id="CHEBI:58210"/>
    </ligand>
</feature>
<dbReference type="Gene3D" id="3.20.20.70">
    <property type="entry name" value="Aldolase class I"/>
    <property type="match status" value="1"/>
</dbReference>
<evidence type="ECO:0000256" key="10">
    <source>
        <dbReference type="ARBA" id="ARBA00048639"/>
    </source>
</evidence>
<feature type="binding site" evidence="11">
    <location>
        <position position="216"/>
    </location>
    <ligand>
        <name>FMN</name>
        <dbReference type="ChEBI" id="CHEBI:58210"/>
    </ligand>
</feature>
<evidence type="ECO:0000259" key="12">
    <source>
        <dbReference type="Pfam" id="PF01180"/>
    </source>
</evidence>
<evidence type="ECO:0000256" key="3">
    <source>
        <dbReference type="ARBA" id="ARBA00005161"/>
    </source>
</evidence>
<dbReference type="NCBIfam" id="NF003652">
    <property type="entry name" value="PRK05286.2-5"/>
    <property type="match status" value="1"/>
</dbReference>
<dbReference type="SUPFAM" id="SSF51395">
    <property type="entry name" value="FMN-linked oxidoreductases"/>
    <property type="match status" value="1"/>
</dbReference>
<feature type="active site" description="Nucleophile" evidence="11">
    <location>
        <position position="173"/>
    </location>
</feature>
<comment type="cofactor">
    <cofactor evidence="11">
        <name>FMN</name>
        <dbReference type="ChEBI" id="CHEBI:58210"/>
    </cofactor>
    <text evidence="11">Binds 1 FMN per subunit.</text>
</comment>
<name>A0A6L9MHX9_9HYPH</name>
<evidence type="ECO:0000313" key="13">
    <source>
        <dbReference type="EMBL" id="NDV87080.1"/>
    </source>
</evidence>
<proteinExistence type="inferred from homology"/>
<keyword evidence="7 11" id="KW-0665">Pyrimidine biosynthesis</keyword>
<sequence length="367" mass="39306">MKRLYQLARPAIFRLDPERAHGLSLAALKRGLVPRMNVPVDDRLRVEVAGIAFSNPLGLAAGYDKNAEVPDAALRLGFGFVEVGTLTPQPQEGNPKPRIFRLEKQRAVINRLGFNNEGHADAAERLEARARKFGIVGVNVGANKDSADRVADYVEGVNRFEALASYLTINISSPNTPGLRAFQSGSELDRLLVAVIAARDGYAALSATPRKPLFVKVAPDLAPGQVEEIAEAVIKRKVDGLIVSNTTLSRPDLGADPSLHEAGGLSGRPLMALSTYVLAQFRKALGPNFPLIGVGGVDSAATAIRKIEAGADLVQLYTGLVYDGPELPTRILTGMLRHLDRTRTAHIADIRDTKVDEVLASPPPGIA</sequence>
<dbReference type="CDD" id="cd04738">
    <property type="entry name" value="DHOD_2_like"/>
    <property type="match status" value="1"/>
</dbReference>
<dbReference type="InterPro" id="IPR050074">
    <property type="entry name" value="DHO_dehydrogenase"/>
</dbReference>
<dbReference type="GO" id="GO:0106430">
    <property type="term" value="F:dihydroorotate dehydrogenase (quinone) activity"/>
    <property type="evidence" value="ECO:0007669"/>
    <property type="project" value="UniProtKB-EC"/>
</dbReference>
<keyword evidence="6 11" id="KW-0288">FMN</keyword>
<keyword evidence="9 11" id="KW-0472">Membrane</keyword>
<evidence type="ECO:0000256" key="5">
    <source>
        <dbReference type="ARBA" id="ARBA00022630"/>
    </source>
</evidence>
<evidence type="ECO:0000256" key="2">
    <source>
        <dbReference type="ARBA" id="ARBA00004370"/>
    </source>
</evidence>
<evidence type="ECO:0000313" key="14">
    <source>
        <dbReference type="Proteomes" id="UP000476332"/>
    </source>
</evidence>
<dbReference type="NCBIfam" id="NF003645">
    <property type="entry name" value="PRK05286.1-2"/>
    <property type="match status" value="1"/>
</dbReference>
<evidence type="ECO:0000256" key="6">
    <source>
        <dbReference type="ARBA" id="ARBA00022643"/>
    </source>
</evidence>
<comment type="function">
    <text evidence="1 11">Catalyzes the conversion of dihydroorotate to orotate with quinone as electron acceptor.</text>
</comment>
<evidence type="ECO:0000256" key="1">
    <source>
        <dbReference type="ARBA" id="ARBA00003125"/>
    </source>
</evidence>
<dbReference type="Proteomes" id="UP000476332">
    <property type="component" value="Unassembled WGS sequence"/>
</dbReference>
<comment type="subcellular location">
    <subcellularLocation>
        <location evidence="11">Cell membrane</location>
        <topology evidence="11">Peripheral membrane protein</topology>
    </subcellularLocation>
    <subcellularLocation>
        <location evidence="2">Membrane</location>
    </subcellularLocation>
</comment>
<evidence type="ECO:0000256" key="4">
    <source>
        <dbReference type="ARBA" id="ARBA00005359"/>
    </source>
</evidence>
<comment type="subunit">
    <text evidence="11">Monomer.</text>
</comment>
<feature type="binding site" evidence="11">
    <location>
        <begin position="245"/>
        <end position="246"/>
    </location>
    <ligand>
        <name>substrate</name>
    </ligand>
</feature>
<dbReference type="PANTHER" id="PTHR48109">
    <property type="entry name" value="DIHYDROOROTATE DEHYDROGENASE (QUINONE), MITOCHONDRIAL-RELATED"/>
    <property type="match status" value="1"/>
</dbReference>
<gene>
    <name evidence="11" type="primary">pyrD</name>
    <name evidence="13" type="ORF">GTW51_10240</name>
</gene>
<keyword evidence="8 11" id="KW-0560">Oxidoreductase</keyword>
<dbReference type="UniPathway" id="UPA00070">
    <property type="reaction ID" value="UER00946"/>
</dbReference>
<dbReference type="PROSITE" id="PS00911">
    <property type="entry name" value="DHODEHASE_1"/>
    <property type="match status" value="1"/>
</dbReference>
<dbReference type="InterPro" id="IPR013785">
    <property type="entry name" value="Aldolase_TIM"/>
</dbReference>
<comment type="catalytic activity">
    <reaction evidence="10 11">
        <text>(S)-dihydroorotate + a quinone = orotate + a quinol</text>
        <dbReference type="Rhea" id="RHEA:30187"/>
        <dbReference type="ChEBI" id="CHEBI:24646"/>
        <dbReference type="ChEBI" id="CHEBI:30839"/>
        <dbReference type="ChEBI" id="CHEBI:30864"/>
        <dbReference type="ChEBI" id="CHEBI:132124"/>
        <dbReference type="EC" id="1.3.5.2"/>
    </reaction>
</comment>
<feature type="binding site" evidence="11">
    <location>
        <begin position="61"/>
        <end position="65"/>
    </location>
    <ligand>
        <name>FMN</name>
        <dbReference type="ChEBI" id="CHEBI:58210"/>
    </ligand>
</feature>
<feature type="binding site" evidence="11">
    <location>
        <position position="244"/>
    </location>
    <ligand>
        <name>FMN</name>
        <dbReference type="ChEBI" id="CHEBI:58210"/>
    </ligand>
</feature>
<dbReference type="InterPro" id="IPR005720">
    <property type="entry name" value="Dihydroorotate_DH_cat"/>
</dbReference>
<dbReference type="PROSITE" id="PS00912">
    <property type="entry name" value="DHODEHASE_2"/>
    <property type="match status" value="1"/>
</dbReference>
<comment type="similarity">
    <text evidence="4 11">Belongs to the dihydroorotate dehydrogenase family. Type 2 subfamily.</text>
</comment>
<comment type="pathway">
    <text evidence="3 11">Pyrimidine metabolism; UMP biosynthesis via de novo pathway; orotate from (S)-dihydroorotate (quinone route): step 1/1.</text>
</comment>
<evidence type="ECO:0000256" key="9">
    <source>
        <dbReference type="ARBA" id="ARBA00023136"/>
    </source>
</evidence>
<feature type="binding site" evidence="11">
    <location>
        <position position="296"/>
    </location>
    <ligand>
        <name>FMN</name>
        <dbReference type="ChEBI" id="CHEBI:58210"/>
    </ligand>
</feature>
<feature type="domain" description="Dihydroorotate dehydrogenase catalytic" evidence="12">
    <location>
        <begin position="44"/>
        <end position="337"/>
    </location>
</feature>
<feature type="binding site" evidence="11">
    <location>
        <position position="267"/>
    </location>
    <ligand>
        <name>FMN</name>
        <dbReference type="ChEBI" id="CHEBI:58210"/>
    </ligand>
</feature>
<feature type="binding site" evidence="11">
    <location>
        <begin position="317"/>
        <end position="318"/>
    </location>
    <ligand>
        <name>FMN</name>
        <dbReference type="ChEBI" id="CHEBI:58210"/>
    </ligand>
</feature>
<reference evidence="13 14" key="1">
    <citation type="submission" date="2020-01" db="EMBL/GenBank/DDBJ databases">
        <title>Genomes of bacteria type strains.</title>
        <authorList>
            <person name="Chen J."/>
            <person name="Zhu S."/>
            <person name="Chen J."/>
        </authorList>
    </citation>
    <scope>NUCLEOTIDE SEQUENCE [LARGE SCALE GENOMIC DNA]</scope>
    <source>
        <strain evidence="13 14">KCTC 52919</strain>
    </source>
</reference>
<dbReference type="GO" id="GO:0005737">
    <property type="term" value="C:cytoplasm"/>
    <property type="evidence" value="ECO:0007669"/>
    <property type="project" value="InterPro"/>
</dbReference>
<dbReference type="RefSeq" id="WP_163043836.1">
    <property type="nucleotide sequence ID" value="NZ_JAAAMJ010000006.1"/>
</dbReference>
<organism evidence="13 14">
    <name type="scientific">Aurantimonas aggregata</name>
    <dbReference type="NCBI Taxonomy" id="2047720"/>
    <lineage>
        <taxon>Bacteria</taxon>
        <taxon>Pseudomonadati</taxon>
        <taxon>Pseudomonadota</taxon>
        <taxon>Alphaproteobacteria</taxon>
        <taxon>Hyphomicrobiales</taxon>
        <taxon>Aurantimonadaceae</taxon>
        <taxon>Aurantimonas</taxon>
    </lineage>
</organism>
<dbReference type="InterPro" id="IPR005719">
    <property type="entry name" value="Dihydroorotate_DH_2"/>
</dbReference>
<protein>
    <recommendedName>
        <fullName evidence="11">Dihydroorotate dehydrogenase (quinone)</fullName>
        <ecNumber evidence="11">1.3.5.2</ecNumber>
    </recommendedName>
    <alternativeName>
        <fullName evidence="11">DHOdehase</fullName>
        <shortName evidence="11">DHOD</shortName>
        <shortName evidence="11">DHODase</shortName>
    </alternativeName>
    <alternativeName>
        <fullName evidence="11">Dihydroorotate oxidase</fullName>
    </alternativeName>
</protein>
<dbReference type="HAMAP" id="MF_00225">
    <property type="entry name" value="DHO_dh_type2"/>
    <property type="match status" value="1"/>
</dbReference>
<feature type="binding site" evidence="11">
    <location>
        <position position="175"/>
    </location>
    <ligand>
        <name>substrate</name>
    </ligand>
</feature>
<dbReference type="GO" id="GO:0044205">
    <property type="term" value="P:'de novo' UMP biosynthetic process"/>
    <property type="evidence" value="ECO:0007669"/>
    <property type="project" value="UniProtKB-UniRule"/>
</dbReference>
<dbReference type="Pfam" id="PF01180">
    <property type="entry name" value="DHO_dh"/>
    <property type="match status" value="1"/>
</dbReference>
<evidence type="ECO:0000256" key="8">
    <source>
        <dbReference type="ARBA" id="ARBA00023002"/>
    </source>
</evidence>
<feature type="binding site" evidence="11">
    <location>
        <position position="65"/>
    </location>
    <ligand>
        <name>substrate</name>
    </ligand>
</feature>
<keyword evidence="5 11" id="KW-0285">Flavoprotein</keyword>
<keyword evidence="14" id="KW-1185">Reference proteome</keyword>
<evidence type="ECO:0000256" key="7">
    <source>
        <dbReference type="ARBA" id="ARBA00022975"/>
    </source>
</evidence>
<dbReference type="AlphaFoldDB" id="A0A6L9MHX9"/>
<dbReference type="InterPro" id="IPR001295">
    <property type="entry name" value="Dihydroorotate_DH_CS"/>
</dbReference>
<feature type="binding site" evidence="11">
    <location>
        <position position="170"/>
    </location>
    <ligand>
        <name>substrate</name>
    </ligand>
</feature>
<comment type="caution">
    <text evidence="13">The sequence shown here is derived from an EMBL/GenBank/DDBJ whole genome shotgun (WGS) entry which is preliminary data.</text>
</comment>
<feature type="binding site" evidence="11">
    <location>
        <begin position="110"/>
        <end position="114"/>
    </location>
    <ligand>
        <name>substrate</name>
    </ligand>
</feature>
<evidence type="ECO:0000256" key="11">
    <source>
        <dbReference type="HAMAP-Rule" id="MF_00225"/>
    </source>
</evidence>
<dbReference type="GO" id="GO:0006207">
    <property type="term" value="P:'de novo' pyrimidine nucleobase biosynthetic process"/>
    <property type="evidence" value="ECO:0007669"/>
    <property type="project" value="UniProtKB-UniRule"/>
</dbReference>
<dbReference type="PANTHER" id="PTHR48109:SF4">
    <property type="entry name" value="DIHYDROOROTATE DEHYDROGENASE (QUINONE), MITOCHONDRIAL"/>
    <property type="match status" value="1"/>
</dbReference>
<dbReference type="NCBIfam" id="TIGR01036">
    <property type="entry name" value="pyrD_sub2"/>
    <property type="match status" value="1"/>
</dbReference>
<feature type="binding site" evidence="11">
    <location>
        <position position="139"/>
    </location>
    <ligand>
        <name>FMN</name>
        <dbReference type="ChEBI" id="CHEBI:58210"/>
    </ligand>
</feature>
<keyword evidence="11" id="KW-1003">Cell membrane</keyword>
<dbReference type="EMBL" id="JAAAMJ010000006">
    <property type="protein sequence ID" value="NDV87080.1"/>
    <property type="molecule type" value="Genomic_DNA"/>
</dbReference>
<accession>A0A6L9MHX9</accession>
<dbReference type="GO" id="GO:0005886">
    <property type="term" value="C:plasma membrane"/>
    <property type="evidence" value="ECO:0007669"/>
    <property type="project" value="UniProtKB-SubCell"/>
</dbReference>